<dbReference type="InterPro" id="IPR014729">
    <property type="entry name" value="Rossmann-like_a/b/a_fold"/>
</dbReference>
<keyword evidence="1" id="KW-0812">Transmembrane</keyword>
<keyword evidence="1" id="KW-0472">Membrane</keyword>
<evidence type="ECO:0000313" key="3">
    <source>
        <dbReference type="EMBL" id="HIZ45444.1"/>
    </source>
</evidence>
<name>A0A9D2JE86_9ACTN</name>
<dbReference type="GO" id="GO:0000270">
    <property type="term" value="P:peptidoglycan metabolic process"/>
    <property type="evidence" value="ECO:0007669"/>
    <property type="project" value="TreeGrafter"/>
</dbReference>
<dbReference type="InterPro" id="IPR003848">
    <property type="entry name" value="DUF218"/>
</dbReference>
<dbReference type="EMBL" id="DXBM01000005">
    <property type="protein sequence ID" value="HIZ45444.1"/>
    <property type="molecule type" value="Genomic_DNA"/>
</dbReference>
<dbReference type="GO" id="GO:0005886">
    <property type="term" value="C:plasma membrane"/>
    <property type="evidence" value="ECO:0007669"/>
    <property type="project" value="TreeGrafter"/>
</dbReference>
<organism evidence="3 4">
    <name type="scientific">Candidatus Olsenella pullistercoris</name>
    <dbReference type="NCBI Taxonomy" id="2838712"/>
    <lineage>
        <taxon>Bacteria</taxon>
        <taxon>Bacillati</taxon>
        <taxon>Actinomycetota</taxon>
        <taxon>Coriobacteriia</taxon>
        <taxon>Coriobacteriales</taxon>
        <taxon>Atopobiaceae</taxon>
        <taxon>Olsenella</taxon>
    </lineage>
</organism>
<dbReference type="Gene3D" id="3.40.50.620">
    <property type="entry name" value="HUPs"/>
    <property type="match status" value="1"/>
</dbReference>
<feature type="domain" description="DUF218" evidence="2">
    <location>
        <begin position="83"/>
        <end position="216"/>
    </location>
</feature>
<proteinExistence type="predicted"/>
<protein>
    <submittedName>
        <fullName evidence="3">YdcF family protein</fullName>
    </submittedName>
</protein>
<dbReference type="PANTHER" id="PTHR30336">
    <property type="entry name" value="INNER MEMBRANE PROTEIN, PROBABLE PERMEASE"/>
    <property type="match status" value="1"/>
</dbReference>
<evidence type="ECO:0000259" key="2">
    <source>
        <dbReference type="Pfam" id="PF02698"/>
    </source>
</evidence>
<dbReference type="Pfam" id="PF02698">
    <property type="entry name" value="DUF218"/>
    <property type="match status" value="1"/>
</dbReference>
<comment type="caution">
    <text evidence="3">The sequence shown here is derived from an EMBL/GenBank/DDBJ whole genome shotgun (WGS) entry which is preliminary data.</text>
</comment>
<dbReference type="GO" id="GO:0043164">
    <property type="term" value="P:Gram-negative-bacterium-type cell wall biogenesis"/>
    <property type="evidence" value="ECO:0007669"/>
    <property type="project" value="TreeGrafter"/>
</dbReference>
<feature type="transmembrane region" description="Helical" evidence="1">
    <location>
        <begin position="50"/>
        <end position="71"/>
    </location>
</feature>
<accession>A0A9D2JE86</accession>
<dbReference type="AlphaFoldDB" id="A0A9D2JE86"/>
<dbReference type="InterPro" id="IPR051599">
    <property type="entry name" value="Cell_Envelope_Assoc"/>
</dbReference>
<dbReference type="PANTHER" id="PTHR30336:SF4">
    <property type="entry name" value="ENVELOPE BIOGENESIS FACTOR ELYC"/>
    <property type="match status" value="1"/>
</dbReference>
<dbReference type="Proteomes" id="UP000824062">
    <property type="component" value="Unassembled WGS sequence"/>
</dbReference>
<feature type="transmembrane region" description="Helical" evidence="1">
    <location>
        <begin position="26"/>
        <end position="43"/>
    </location>
</feature>
<dbReference type="CDD" id="cd06259">
    <property type="entry name" value="YdcF-like"/>
    <property type="match status" value="1"/>
</dbReference>
<gene>
    <name evidence="3" type="ORF">IAA19_00235</name>
</gene>
<evidence type="ECO:0000256" key="1">
    <source>
        <dbReference type="SAM" id="Phobius"/>
    </source>
</evidence>
<reference evidence="3" key="2">
    <citation type="submission" date="2021-04" db="EMBL/GenBank/DDBJ databases">
        <authorList>
            <person name="Gilroy R."/>
        </authorList>
    </citation>
    <scope>NUCLEOTIDE SEQUENCE</scope>
    <source>
        <strain evidence="3">ChiHjej12B11-14209</strain>
    </source>
</reference>
<keyword evidence="1" id="KW-1133">Transmembrane helix</keyword>
<sequence length="235" mass="24195">MAYVLVGLGVLSIGYGALMAALYPAGGFFLVWIAIGAALLAAWRFERARVAVCAVLAAGLLVVGALSGLVLTTAAARPPAGLDTLVVLGAGLRPDGYPSEALCFRLEAAIEYLGDNPETQCIVSGGQGYGEPCSEAEAMGEYLVARGIDKGRIVREELSGTTAENVRNSAELVAAGSTVGIVTNDFHLYRALRIAEKNGLPGAYGLAAPSNPLYLPNATLRECAAIAKDALVGNL</sequence>
<evidence type="ECO:0000313" key="4">
    <source>
        <dbReference type="Proteomes" id="UP000824062"/>
    </source>
</evidence>
<reference evidence="3" key="1">
    <citation type="journal article" date="2021" name="PeerJ">
        <title>Extensive microbial diversity within the chicken gut microbiome revealed by metagenomics and culture.</title>
        <authorList>
            <person name="Gilroy R."/>
            <person name="Ravi A."/>
            <person name="Getino M."/>
            <person name="Pursley I."/>
            <person name="Horton D.L."/>
            <person name="Alikhan N.F."/>
            <person name="Baker D."/>
            <person name="Gharbi K."/>
            <person name="Hall N."/>
            <person name="Watson M."/>
            <person name="Adriaenssens E.M."/>
            <person name="Foster-Nyarko E."/>
            <person name="Jarju S."/>
            <person name="Secka A."/>
            <person name="Antonio M."/>
            <person name="Oren A."/>
            <person name="Chaudhuri R.R."/>
            <person name="La Ragione R."/>
            <person name="Hildebrand F."/>
            <person name="Pallen M.J."/>
        </authorList>
    </citation>
    <scope>NUCLEOTIDE SEQUENCE</scope>
    <source>
        <strain evidence="3">ChiHjej12B11-14209</strain>
    </source>
</reference>